<dbReference type="Ensembl" id="ENSLCAT00010007524.1">
    <property type="protein sequence ID" value="ENSLCAP00010007341.1"/>
    <property type="gene ID" value="ENSLCAG00010003594.1"/>
</dbReference>
<dbReference type="InterPro" id="IPR036322">
    <property type="entry name" value="WD40_repeat_dom_sf"/>
</dbReference>
<dbReference type="GO" id="GO:0003341">
    <property type="term" value="P:cilium movement"/>
    <property type="evidence" value="ECO:0007669"/>
    <property type="project" value="TreeGrafter"/>
</dbReference>
<dbReference type="Gene3D" id="2.130.10.10">
    <property type="entry name" value="YVTN repeat-like/Quinoprotein amine dehydrogenase"/>
    <property type="match status" value="1"/>
</dbReference>
<dbReference type="RefSeq" id="XP_018531394.1">
    <property type="nucleotide sequence ID" value="XM_018675878.2"/>
</dbReference>
<dbReference type="SUPFAM" id="SSF50978">
    <property type="entry name" value="WD40 repeat-like"/>
    <property type="match status" value="1"/>
</dbReference>
<dbReference type="GO" id="GO:0120293">
    <property type="term" value="C:dynein axonemal particle"/>
    <property type="evidence" value="ECO:0007669"/>
    <property type="project" value="UniProtKB-SubCell"/>
</dbReference>
<dbReference type="STRING" id="8187.ENSLCAP00010007341"/>
<proteinExistence type="predicted"/>
<keyword evidence="8" id="KW-0966">Cell projection</keyword>
<gene>
    <name evidence="14 16" type="primary">LOC108883024</name>
</gene>
<evidence type="ECO:0000256" key="1">
    <source>
        <dbReference type="ARBA" id="ARBA00004611"/>
    </source>
</evidence>
<feature type="region of interest" description="Disordered" evidence="13">
    <location>
        <begin position="1"/>
        <end position="70"/>
    </location>
</feature>
<keyword evidence="6" id="KW-0969">Cilium</keyword>
<dbReference type="PANTHER" id="PTHR12442">
    <property type="entry name" value="DYNEIN INTERMEDIATE CHAIN"/>
    <property type="match status" value="1"/>
</dbReference>
<dbReference type="InterPro" id="IPR050687">
    <property type="entry name" value="Dynein_IC"/>
</dbReference>
<accession>A0A4W6C6T7</accession>
<dbReference type="GO" id="GO:0045504">
    <property type="term" value="F:dynein heavy chain binding"/>
    <property type="evidence" value="ECO:0007669"/>
    <property type="project" value="TreeGrafter"/>
</dbReference>
<evidence type="ECO:0000256" key="6">
    <source>
        <dbReference type="ARBA" id="ARBA00023069"/>
    </source>
</evidence>
<evidence type="ECO:0000313" key="15">
    <source>
        <dbReference type="Proteomes" id="UP000314980"/>
    </source>
</evidence>
<evidence type="ECO:0000256" key="8">
    <source>
        <dbReference type="ARBA" id="ARBA00023273"/>
    </source>
</evidence>
<feature type="compositionally biased region" description="Polar residues" evidence="13">
    <location>
        <begin position="43"/>
        <end position="55"/>
    </location>
</feature>
<keyword evidence="15" id="KW-1185">Reference proteome</keyword>
<dbReference type="PANTHER" id="PTHR12442:SF12">
    <property type="entry name" value="DYNEIN AXONEMAL INTERMEDIATE CHAIN 4"/>
    <property type="match status" value="1"/>
</dbReference>
<keyword evidence="7" id="KW-0206">Cytoskeleton</keyword>
<evidence type="ECO:0000256" key="5">
    <source>
        <dbReference type="ARBA" id="ARBA00022846"/>
    </source>
</evidence>
<feature type="compositionally biased region" description="Polar residues" evidence="13">
    <location>
        <begin position="283"/>
        <end position="299"/>
    </location>
</feature>
<evidence type="ECO:0000256" key="13">
    <source>
        <dbReference type="SAM" id="MobiDB-lite"/>
    </source>
</evidence>
<keyword evidence="2" id="KW-0963">Cytoplasm</keyword>
<feature type="compositionally biased region" description="Low complexity" evidence="13">
    <location>
        <begin position="307"/>
        <end position="319"/>
    </location>
</feature>
<evidence type="ECO:0000256" key="10">
    <source>
        <dbReference type="ARBA" id="ARBA00040002"/>
    </source>
</evidence>
<dbReference type="InParanoid" id="A0A4W6C6T7"/>
<evidence type="ECO:0000313" key="14">
    <source>
        <dbReference type="Ensembl" id="ENSLCAP00010007341.1"/>
    </source>
</evidence>
<evidence type="ECO:0000256" key="4">
    <source>
        <dbReference type="ARBA" id="ARBA00022737"/>
    </source>
</evidence>
<protein>
    <recommendedName>
        <fullName evidence="10">Dynein axonemal intermediate chain 4</fullName>
    </recommendedName>
    <alternativeName>
        <fullName evidence="11">WD repeat-containing protein 78</fullName>
    </alternativeName>
</protein>
<feature type="repeat" description="WD" evidence="12">
    <location>
        <begin position="632"/>
        <end position="665"/>
    </location>
</feature>
<feature type="compositionally biased region" description="Polar residues" evidence="13">
    <location>
        <begin position="11"/>
        <end position="28"/>
    </location>
</feature>
<dbReference type="Pfam" id="PF00400">
    <property type="entry name" value="WD40"/>
    <property type="match status" value="2"/>
</dbReference>
<dbReference type="GeneTree" id="ENSGT00940000156209"/>
<dbReference type="InterPro" id="IPR001680">
    <property type="entry name" value="WD40_rpt"/>
</dbReference>
<keyword evidence="3 12" id="KW-0853">WD repeat</keyword>
<evidence type="ECO:0000256" key="11">
    <source>
        <dbReference type="ARBA" id="ARBA00041557"/>
    </source>
</evidence>
<dbReference type="FunFam" id="2.130.10.10:FF:001248">
    <property type="entry name" value="WD repeat domain 78"/>
    <property type="match status" value="1"/>
</dbReference>
<sequence>MSSHAEKMKNASLTPNSSFRALNNSGSGIHQIGRSSRHPRNLAGSQSRKNSNSKLNCLDKGDQSHTRRAVRVLDEDGIDVTPLVLYHADTGDTQSKQGMLFLEEIFSSSGLDHSQSTSSVNVCSSSSFQGSSRLSNLSNKASLTKESEDSISKLDIPIRPRAPYAELPRKRDHVKQHVTEEMLDEVVDILLIETDTISLLDIPSTIVSEDADDVETIKERNIRYAELCKNRMGNDKFIVRSMQSFGGAPKNKQIQSDEIVTVDKGTTATTWDIYDSFHNQNKTTESEFTYPESNLNGSKIQEKRGETSSSSTVGTSSTISSLLEKDTCGDSSKAEPDPQRILQSDSFQHSLLVMERTIVANILQPKLSAYRQLPVQEDCDRTAKPQTKKQCEEDKMSCLTPAIEHLWAFGCELTKGCSITSMAWNKKNPDLLAVGYGDIDPRNQKAGIICCWSIKNPLWPERIFYCHSCVTSLDFSANNPGQLAVGMFDGTVALYNVPCPDDRACIASSRESSEKHLHPVWQVTWIKQEMRSSGEERAEALVSVSADGRITKWFLCSNGLESIDLMMLRRVQNTKMEAPRSKKTTANDLSMVTPGLCVDFHPIDSSIYLVGTWEGLIHKCSVSNSQHFLETYEKHFCPVNHVEWSPFCPNVFLSCSSDWTIQLWKQGLCAPVLTFTSTQRAVYTVRWSPIHSAVFAAINGRQVEIWDLNTRILYPTIVHHAAPDVKITALLFATGTDCILVGDSDGQATVYELKNLSVGEGKQVDSLEDIIQSAVSKNVM</sequence>
<dbReference type="PROSITE" id="PS50082">
    <property type="entry name" value="WD_REPEATS_2"/>
    <property type="match status" value="1"/>
</dbReference>
<dbReference type="SMART" id="SM00320">
    <property type="entry name" value="WD40"/>
    <property type="match status" value="6"/>
</dbReference>
<evidence type="ECO:0000256" key="9">
    <source>
        <dbReference type="ARBA" id="ARBA00024190"/>
    </source>
</evidence>
<dbReference type="InterPro" id="IPR015943">
    <property type="entry name" value="WD40/YVTN_repeat-like_dom_sf"/>
</dbReference>
<evidence type="ECO:0000256" key="3">
    <source>
        <dbReference type="ARBA" id="ARBA00022574"/>
    </source>
</evidence>
<keyword evidence="4" id="KW-0677">Repeat</keyword>
<name>A0A4W6C6T7_LATCA</name>
<evidence type="ECO:0000256" key="7">
    <source>
        <dbReference type="ARBA" id="ARBA00023212"/>
    </source>
</evidence>
<dbReference type="Proteomes" id="UP000314980">
    <property type="component" value="Unassembled WGS sequence"/>
</dbReference>
<dbReference type="OrthoDB" id="10259804at2759"/>
<dbReference type="KEGG" id="lcf:108883024"/>
<keyword evidence="5" id="KW-0282">Flagellum</keyword>
<reference evidence="16" key="2">
    <citation type="submission" date="2025-04" db="UniProtKB">
        <authorList>
            <consortium name="RefSeq"/>
        </authorList>
    </citation>
    <scope>IDENTIFICATION</scope>
    <source>
        <tissue evidence="16">Brain</tissue>
    </source>
</reference>
<evidence type="ECO:0000313" key="16">
    <source>
        <dbReference type="RefSeq" id="XP_018531394.1"/>
    </source>
</evidence>
<dbReference type="AlphaFoldDB" id="A0A4W6C6T7"/>
<dbReference type="GO" id="GO:0045503">
    <property type="term" value="F:dynein light chain binding"/>
    <property type="evidence" value="ECO:0007669"/>
    <property type="project" value="TreeGrafter"/>
</dbReference>
<evidence type="ECO:0000256" key="2">
    <source>
        <dbReference type="ARBA" id="ARBA00022490"/>
    </source>
</evidence>
<feature type="region of interest" description="Disordered" evidence="13">
    <location>
        <begin position="283"/>
        <end position="319"/>
    </location>
</feature>
<reference evidence="14" key="3">
    <citation type="submission" date="2025-05" db="UniProtKB">
        <authorList>
            <consortium name="Ensembl"/>
        </authorList>
    </citation>
    <scope>IDENTIFICATION</scope>
</reference>
<comment type="subcellular location">
    <subcellularLocation>
        <location evidence="1">Cytoplasm</location>
        <location evidence="1">Cytoskeleton</location>
        <location evidence="1">Flagellum axoneme</location>
    </subcellularLocation>
    <subcellularLocation>
        <location evidence="9">Dynein axonemal particle</location>
    </subcellularLocation>
</comment>
<dbReference type="Proteomes" id="UP000694890">
    <property type="component" value="Linkage group LG10"/>
</dbReference>
<evidence type="ECO:0000256" key="12">
    <source>
        <dbReference type="PROSITE-ProRule" id="PRU00221"/>
    </source>
</evidence>
<dbReference type="GO" id="GO:0005858">
    <property type="term" value="C:axonemal dynein complex"/>
    <property type="evidence" value="ECO:0007669"/>
    <property type="project" value="TreeGrafter"/>
</dbReference>
<organism evidence="14 15">
    <name type="scientific">Lates calcarifer</name>
    <name type="common">Barramundi</name>
    <name type="synonym">Holocentrus calcarifer</name>
    <dbReference type="NCBI Taxonomy" id="8187"/>
    <lineage>
        <taxon>Eukaryota</taxon>
        <taxon>Metazoa</taxon>
        <taxon>Chordata</taxon>
        <taxon>Craniata</taxon>
        <taxon>Vertebrata</taxon>
        <taxon>Euteleostomi</taxon>
        <taxon>Actinopterygii</taxon>
        <taxon>Neopterygii</taxon>
        <taxon>Teleostei</taxon>
        <taxon>Neoteleostei</taxon>
        <taxon>Acanthomorphata</taxon>
        <taxon>Carangaria</taxon>
        <taxon>Carangaria incertae sedis</taxon>
        <taxon>Centropomidae</taxon>
        <taxon>Lates</taxon>
    </lineage>
</organism>
<dbReference type="GeneID" id="108883024"/>
<reference evidence="15" key="1">
    <citation type="submission" date="2015-09" db="EMBL/GenBank/DDBJ databases">
        <authorList>
            <person name="Sai Rama Sridatta P."/>
        </authorList>
    </citation>
    <scope>NUCLEOTIDE SEQUENCE [LARGE SCALE GENOMIC DNA]</scope>
</reference>